<dbReference type="STRING" id="1230338.MOMA_05265"/>
<sequence>MKLSHNHALAAPTLKFLTLAVSALMVTAVQADTGGDAGSSGIRHVGDLEIYQSAQGASPRLMMMIDTSGSMGISSLVIPKNNQYGSPGDVDSPLCEKGYNNEVADVTYWRFNYHISLGMSKAHETTRNGIPQWKYDAPPKAESVTINGKTHNWHMRGCYNRNGTTKTSQITYDRLSRLKKAMIDLLASDKIKDDVVMGLGHYSSYTPYKVADTQNRLVDSHSGTILVEAAPLTPAHREKLIKALIDFKAVDAFTDEDGKSNTDRAITSLKQPEHYRVAGGTPTAHAYAEVGAAMLGQNTGSVFNYLAKDKTVDLVYDGYSVLIGRKEDYFTKENTEPLYYLCNQLGSKLPTTKALGSSYNNVVQCINNWGHYDVTYDYNVSVYYGGGKVNNDDAKKAKSTQFGNLLGGWRRVPHEPLDTETVTAKVWNSPYGDNLVTYRTSPFAIKQKAIPKKGCPAGQDATTDGTQCKRYTQLRGHFVTGACAAETYKDGARYTYLRKDDGWNTICHYMNTYTMPTINDYVPDEDGYNMGGFDYSVAASKNGNNYKKVAADTQCSGNGIFFLTDGAPNSTRPAIAANIMNLSLGGANTTYGNFTSTPPTGGLTSPKLNTSLFEGETGGWEYIGEYAKRLKDPTKNPAGVSIKTAVAGFGSSFAGLTKKSDGSYDCNTQGATEDAKNACKWGQKGEGYGEGGFFYTQSSDDISNSIQNFINELNNTIPASPSGTVTIPKDPYRAIGELPYALMPSLESQLSNDTRLANIWPGNIKKYSLNDGTLMGRDRTSLFVNVAGDLNAKAKDFWQLENHALTDSSGVKTEANSSVFAGGIYEGLTTPRSNKYQKSRVIWVEDLESKDSTKTVLRDLYVEGAIGIPHGFDKLVDKTTYSRENQIKLLQFLGYSKAQVPGEGQQLLENLLTDPRLKTKEVKDLTLIHPNKEIKVLGATIHSKPVVVSYGAKLKDGRVQNNERDDYALFGSMDGVLHLVNAKDAASNNNGGLEKLAIIPRIMMQTQPDALVPNSRYSISNDRQAATPYFGIDGHWTVKNAYKYDYPNNEVKTTSVYAYGGMRLGGKGLLGFNLTDAGKPEVAFGNKSLIDDKTPGFERISHIFNQPSVGKMKVGNDIKEVLIFGGGYDMCYENQKFQIGMPKEVKKTDAKPEIDEKCTAKTEADGNAVYIVDAKTGSLLWTASSSSPRTNTTNAQTKQVSEMKHSIVGGITALDRNNDGTIDQLYFADLGGQLFRADFKDGEIKNDKNSGRVTRLLKDNQENTQFARRFYERPNVSFYRNNGKLLAMINVISGDRSSPLSKIRNTHENADRIYGIIDTDVTKPDKEYYKDDFTFKIKDLSATDSKMVDMTQSFDFRIKQEQEMKKGNVNAWYYPLTKFDGFDKVNYSKGVGRSEVVGHQLFTTVYNPDMSYSNAGSCSTKIVGGSERQMYCLPWGVCYHDDKKTRATENGTGGYERAGQGIQELNFGPRSQKQANQRLLIGTRSMSEILKTDNRTNFNKDTKKKANVVGEIGLQQQTGVQDNGGSGTMERNIYMERYILTPNRWFEQ</sequence>
<dbReference type="InterPro" id="IPR011047">
    <property type="entry name" value="Quinoprotein_ADH-like_sf"/>
</dbReference>
<keyword evidence="1" id="KW-0732">Signal</keyword>
<feature type="signal peptide" evidence="1">
    <location>
        <begin position="1"/>
        <end position="31"/>
    </location>
</feature>
<reference evidence="2 3" key="1">
    <citation type="journal article" date="2013" name="Genome Announc.">
        <title>Genome Sequence of Moraxella macacae 0408225, a Novel Bacterial Species Isolated from a Cynomolgus Macaque with Epistaxis.</title>
        <authorList>
            <person name="Ladner J.T."/>
            <person name="Whitehouse C.A."/>
            <person name="Koroleva G.I."/>
            <person name="Palacios G.F."/>
        </authorList>
    </citation>
    <scope>NUCLEOTIDE SEQUENCE [LARGE SCALE GENOMIC DNA]</scope>
    <source>
        <strain evidence="2 3">0408225</strain>
    </source>
</reference>
<evidence type="ECO:0000313" key="3">
    <source>
        <dbReference type="Proteomes" id="UP000023795"/>
    </source>
</evidence>
<evidence type="ECO:0000256" key="1">
    <source>
        <dbReference type="SAM" id="SignalP"/>
    </source>
</evidence>
<dbReference type="PATRIC" id="fig|1230338.3.peg.1145"/>
<gene>
    <name evidence="2" type="ORF">MOMA_05265</name>
</gene>
<dbReference type="SUPFAM" id="SSF50998">
    <property type="entry name" value="Quinoprotein alcohol dehydrogenase-like"/>
    <property type="match status" value="1"/>
</dbReference>
<accession>L2FA62</accession>
<dbReference type="OrthoDB" id="7156875at2"/>
<comment type="caution">
    <text evidence="2">The sequence shown here is derived from an EMBL/GenBank/DDBJ whole genome shotgun (WGS) entry which is preliminary data.</text>
</comment>
<dbReference type="eggNOG" id="COG3419">
    <property type="taxonomic scope" value="Bacteria"/>
</dbReference>
<organism evidence="2 3">
    <name type="scientific">Moraxella macacae 0408225</name>
    <dbReference type="NCBI Taxonomy" id="1230338"/>
    <lineage>
        <taxon>Bacteria</taxon>
        <taxon>Pseudomonadati</taxon>
        <taxon>Pseudomonadota</taxon>
        <taxon>Gammaproteobacteria</taxon>
        <taxon>Moraxellales</taxon>
        <taxon>Moraxellaceae</taxon>
        <taxon>Moraxella</taxon>
    </lineage>
</organism>
<feature type="chain" id="PRO_5003958093" evidence="1">
    <location>
        <begin position="32"/>
        <end position="1548"/>
    </location>
</feature>
<protein>
    <submittedName>
        <fullName evidence="2">Pilus assembly protein tip-associated adhesin PilY1</fullName>
    </submittedName>
</protein>
<dbReference type="Proteomes" id="UP000023795">
    <property type="component" value="Unassembled WGS sequence"/>
</dbReference>
<name>L2FA62_9GAMM</name>
<evidence type="ECO:0000313" key="2">
    <source>
        <dbReference type="EMBL" id="ELA09785.1"/>
    </source>
</evidence>
<dbReference type="RefSeq" id="WP_009767603.1">
    <property type="nucleotide sequence ID" value="NZ_ANIN01000001.1"/>
</dbReference>
<dbReference type="EMBL" id="ANIN01000001">
    <property type="protein sequence ID" value="ELA09785.1"/>
    <property type="molecule type" value="Genomic_DNA"/>
</dbReference>
<proteinExistence type="predicted"/>
<keyword evidence="3" id="KW-1185">Reference proteome</keyword>